<dbReference type="SUPFAM" id="SSF54427">
    <property type="entry name" value="NTF2-like"/>
    <property type="match status" value="1"/>
</dbReference>
<protein>
    <submittedName>
        <fullName evidence="2">SnoaL-like domain-containing protein</fullName>
    </submittedName>
</protein>
<accession>A0A2H4PXT9</accession>
<dbReference type="GeneID" id="35000932"/>
<dbReference type="AlphaFoldDB" id="A0A1H6SR17"/>
<organism evidence="2 3">
    <name type="scientific">Halohasta litchfieldiae</name>
    <dbReference type="NCBI Taxonomy" id="1073996"/>
    <lineage>
        <taxon>Archaea</taxon>
        <taxon>Methanobacteriati</taxon>
        <taxon>Methanobacteriota</taxon>
        <taxon>Stenosarchaea group</taxon>
        <taxon>Halobacteria</taxon>
        <taxon>Halobacteriales</taxon>
        <taxon>Haloferacaceae</taxon>
        <taxon>Halohasta</taxon>
    </lineage>
</organism>
<feature type="domain" description="SnoaL-like" evidence="1">
    <location>
        <begin position="7"/>
        <end position="126"/>
    </location>
</feature>
<evidence type="ECO:0000313" key="3">
    <source>
        <dbReference type="Proteomes" id="UP000198888"/>
    </source>
</evidence>
<dbReference type="RefSeq" id="WP_089671487.1">
    <property type="nucleotide sequence ID" value="NZ_CP024845.1"/>
</dbReference>
<evidence type="ECO:0000259" key="1">
    <source>
        <dbReference type="Pfam" id="PF13474"/>
    </source>
</evidence>
<proteinExistence type="predicted"/>
<dbReference type="Proteomes" id="UP000198888">
    <property type="component" value="Unassembled WGS sequence"/>
</dbReference>
<dbReference type="OrthoDB" id="224281at2157"/>
<sequence length="141" mass="16214">MRRDAAETVTAYYDALRNGETLSSFFTESPDIIKVGLSERLVGYADVADGLSEQTATTDSWSIESHDLSVTVDDDIAWFGDQVSMEWTDIQMDTDYRFETRWTGLLKRREESEEWQFVSLHVSTPNEELQHAEDDLFSWDG</sequence>
<accession>A0A1H6SR17</accession>
<dbReference type="KEGG" id="hae:halTADL_0097"/>
<dbReference type="Pfam" id="PF13474">
    <property type="entry name" value="SnoaL_3"/>
    <property type="match status" value="1"/>
</dbReference>
<reference evidence="2 3" key="1">
    <citation type="submission" date="2016-10" db="EMBL/GenBank/DDBJ databases">
        <authorList>
            <person name="de Groot N.N."/>
        </authorList>
    </citation>
    <scope>NUCLEOTIDE SEQUENCE [LARGE SCALE GENOMIC DNA]</scope>
    <source>
        <strain evidence="2 3">DSM 22187</strain>
    </source>
</reference>
<name>A0A1H6SR17_9EURY</name>
<gene>
    <name evidence="2" type="ORF">SAMN05444271_10628</name>
</gene>
<dbReference type="STRING" id="1073996.SAMN05444271_10628"/>
<keyword evidence="3" id="KW-1185">Reference proteome</keyword>
<dbReference type="Gene3D" id="3.10.450.50">
    <property type="match status" value="1"/>
</dbReference>
<dbReference type="EMBL" id="FNYR01000006">
    <property type="protein sequence ID" value="SEI70369.1"/>
    <property type="molecule type" value="Genomic_DNA"/>
</dbReference>
<dbReference type="InterPro" id="IPR037401">
    <property type="entry name" value="SnoaL-like"/>
</dbReference>
<dbReference type="InterPro" id="IPR032710">
    <property type="entry name" value="NTF2-like_dom_sf"/>
</dbReference>
<evidence type="ECO:0000313" key="2">
    <source>
        <dbReference type="EMBL" id="SEI70369.1"/>
    </source>
</evidence>